<accession>A0A0S4J5A2</accession>
<gene>
    <name evidence="3" type="ORF">BSAL_86630</name>
</gene>
<reference evidence="4" key="1">
    <citation type="submission" date="2015-09" db="EMBL/GenBank/DDBJ databases">
        <authorList>
            <consortium name="Pathogen Informatics"/>
        </authorList>
    </citation>
    <scope>NUCLEOTIDE SEQUENCE [LARGE SCALE GENOMIC DNA]</scope>
    <source>
        <strain evidence="4">Lake Konstanz</strain>
    </source>
</reference>
<dbReference type="OrthoDB" id="419432at2759"/>
<dbReference type="Proteomes" id="UP000051952">
    <property type="component" value="Unassembled WGS sequence"/>
</dbReference>
<keyword evidence="4" id="KW-1185">Reference proteome</keyword>
<evidence type="ECO:0000259" key="2">
    <source>
        <dbReference type="Pfam" id="PF23788"/>
    </source>
</evidence>
<evidence type="ECO:0000256" key="1">
    <source>
        <dbReference type="SAM" id="MobiDB-lite"/>
    </source>
</evidence>
<evidence type="ECO:0000313" key="3">
    <source>
        <dbReference type="EMBL" id="CUG81317.1"/>
    </source>
</evidence>
<dbReference type="InterPro" id="IPR056582">
    <property type="entry name" value="EDRF1_N"/>
</dbReference>
<feature type="region of interest" description="Disordered" evidence="1">
    <location>
        <begin position="85"/>
        <end position="112"/>
    </location>
</feature>
<dbReference type="EMBL" id="CYKH01001061">
    <property type="protein sequence ID" value="CUG81317.1"/>
    <property type="molecule type" value="Genomic_DNA"/>
</dbReference>
<dbReference type="AlphaFoldDB" id="A0A0S4J5A2"/>
<dbReference type="PANTHER" id="PTHR15000">
    <property type="entry name" value="ERYTHROID DIFFERENTIATION-RELATED FACTOR 1"/>
    <property type="match status" value="1"/>
</dbReference>
<name>A0A0S4J5A2_BODSA</name>
<protein>
    <recommendedName>
        <fullName evidence="2">EDRF1 N-terminal domain-containing protein</fullName>
    </recommendedName>
</protein>
<evidence type="ECO:0000313" key="4">
    <source>
        <dbReference type="Proteomes" id="UP000051952"/>
    </source>
</evidence>
<organism evidence="3 4">
    <name type="scientific">Bodo saltans</name>
    <name type="common">Flagellated protozoan</name>
    <dbReference type="NCBI Taxonomy" id="75058"/>
    <lineage>
        <taxon>Eukaryota</taxon>
        <taxon>Discoba</taxon>
        <taxon>Euglenozoa</taxon>
        <taxon>Kinetoplastea</taxon>
        <taxon>Metakinetoplastina</taxon>
        <taxon>Eubodonida</taxon>
        <taxon>Bodonidae</taxon>
        <taxon>Bodo</taxon>
    </lineage>
</organism>
<feature type="domain" description="EDRF1 N-terminal" evidence="2">
    <location>
        <begin position="332"/>
        <end position="490"/>
    </location>
</feature>
<sequence>MNYSLVVPGHSTFASPPLRPYSPPAVDSHDELPLLFASRFATQQEPHELSSASEVTQHPVDIISDLIAALPTVPQLVYSTNLFSSPTPSAVEDSPDDSPQKMRHPLGHDGDVDISNTVEWGSPNTTDSNAFNVGRQGDSTLQQFGAQQQGVRVVDIPRLGAYTAPVFSLSPGANLNTPPSHPQQSAPCRWDPVSSTFAMVDAVARIMEEANHSELLTAQRNTPPHQTFFSSGRNSTQPDVVCPADQLKRILMSTVSGGPLSFVAHRVGASVVIEGSPAAAGSTPLKTVSEARNKALKSKLMYFSILANSDDNSGSDAPSAASPGGWNPLQHFRKCLHWQFNDLNVMLGVNTPTVALPKYPGKEFTLQFVDPRCSASATQKHSALPSRGFLSRDEALDIWLDTIMANVDGVALCYHNDGIVEGCQVVSASHIPTLSVEPFEPIAVQMEARNVLRWLTQACSKEGGSYVVMKDPRDASLRLYDITFDTNATTSGSCETDGPFVGNNNAPSMIEGTLPTDVTVPAIKPDAFGNTPPIAHSTLLDVDDDDAQPSTQPLQYEEQVVQQRKHQLFQAFSFPVALMCLRMAQALPNSDAETLRLLLKSISMLEDGIAISKKLHIDPPNSPDSSGAQRAAPFPLAKAHALCMHHYHSSSPLADAESLCLHHAKRCLSYASEIVASTRAWLREKNAPGANAHDSKRHEFLQAQEVEVDGIVAGVTRCLGAMASERLKQEQKRSQKTSERLPPPVIAEITDIIIACEFSISLRSPWVPSGDSNEVREDVAAAYIHLETLCGEFCWMRAQLSPSLPSAANSLLTASFKFNRDDAFGAFSFSQYLPLPSSREALLTIASESFHRAALESRSLDPSSAFPHLRKCAGIYAEKAQLVNVNVSGAEAVEALHKAAHYFHRAAALFEEACDSTNAVMMSLNESKMLLRSSMLPHQSARLKLIDVLNAAMCVQSHFATEDDGAAAPQQGEQTASIFQTARAHLANVLVMCAQQGCASASPLGQLSDEILEASANISTIVEALARSGDNEPLATSSSLEAILYKLFLLPATRLAKKSNVAALESRILLWTYALHMKYAGLESLQFAAVDSTSLLGVVGHTSIEKRVASGRFALTRCRQFVNMAVDALQVLFSTVDLLATYMLLLKHASVLGGSVGSAEVTVDIVERAATSLCSLKYCLEQVSINPHHAANPNTLRAVQSALAALATVSMSLIKLTSQSGTSSNPTTVEALRAIATEAARMGASKEPLNDLISSALGQLSRLDSLFSFKAKKQTSKFL</sequence>
<dbReference type="VEuPathDB" id="TriTrypDB:BSAL_86630"/>
<proteinExistence type="predicted"/>
<dbReference type="Pfam" id="PF23788">
    <property type="entry name" value="EDRF1_N"/>
    <property type="match status" value="1"/>
</dbReference>
<dbReference type="PANTHER" id="PTHR15000:SF1">
    <property type="entry name" value="ERYTHROID DIFFERENTIATION-RELATED FACTOR 1"/>
    <property type="match status" value="1"/>
</dbReference>
<dbReference type="GO" id="GO:0045893">
    <property type="term" value="P:positive regulation of DNA-templated transcription"/>
    <property type="evidence" value="ECO:0007669"/>
    <property type="project" value="TreeGrafter"/>
</dbReference>